<gene>
    <name evidence="1" type="ORF">SKAU_G00210850</name>
</gene>
<dbReference type="AlphaFoldDB" id="A0A9Q1F9B3"/>
<proteinExistence type="predicted"/>
<name>A0A9Q1F9B3_SYNKA</name>
<evidence type="ECO:0000313" key="2">
    <source>
        <dbReference type="Proteomes" id="UP001152622"/>
    </source>
</evidence>
<accession>A0A9Q1F9B3</accession>
<dbReference type="EMBL" id="JAINUF010000007">
    <property type="protein sequence ID" value="KAJ8353518.1"/>
    <property type="molecule type" value="Genomic_DNA"/>
</dbReference>
<keyword evidence="2" id="KW-1185">Reference proteome</keyword>
<sequence length="146" mass="15809">MVQGPSQSLSSLGNWPFHHPGLNTQTSSPDWYKQLWQRVSQFNFCLELALAKCSRASCFLPSISAAGVQPVGSCTAEQYARSTNGVPVTLVAGGNGPRMSIATLSISALLQDGCRNALDWPAGPFLAVQVSHRQQWLSTSLLHWPQ</sequence>
<evidence type="ECO:0000313" key="1">
    <source>
        <dbReference type="EMBL" id="KAJ8353518.1"/>
    </source>
</evidence>
<reference evidence="1" key="1">
    <citation type="journal article" date="2023" name="Science">
        <title>Genome structures resolve the early diversification of teleost fishes.</title>
        <authorList>
            <person name="Parey E."/>
            <person name="Louis A."/>
            <person name="Montfort J."/>
            <person name="Bouchez O."/>
            <person name="Roques C."/>
            <person name="Iampietro C."/>
            <person name="Lluch J."/>
            <person name="Castinel A."/>
            <person name="Donnadieu C."/>
            <person name="Desvignes T."/>
            <person name="Floi Bucao C."/>
            <person name="Jouanno E."/>
            <person name="Wen M."/>
            <person name="Mejri S."/>
            <person name="Dirks R."/>
            <person name="Jansen H."/>
            <person name="Henkel C."/>
            <person name="Chen W.J."/>
            <person name="Zahm M."/>
            <person name="Cabau C."/>
            <person name="Klopp C."/>
            <person name="Thompson A.W."/>
            <person name="Robinson-Rechavi M."/>
            <person name="Braasch I."/>
            <person name="Lecointre G."/>
            <person name="Bobe J."/>
            <person name="Postlethwait J.H."/>
            <person name="Berthelot C."/>
            <person name="Roest Crollius H."/>
            <person name="Guiguen Y."/>
        </authorList>
    </citation>
    <scope>NUCLEOTIDE SEQUENCE</scope>
    <source>
        <strain evidence="1">WJC10195</strain>
    </source>
</reference>
<dbReference type="Proteomes" id="UP001152622">
    <property type="component" value="Chromosome 7"/>
</dbReference>
<comment type="caution">
    <text evidence="1">The sequence shown here is derived from an EMBL/GenBank/DDBJ whole genome shotgun (WGS) entry which is preliminary data.</text>
</comment>
<organism evidence="1 2">
    <name type="scientific">Synaphobranchus kaupii</name>
    <name type="common">Kaup's arrowtooth eel</name>
    <dbReference type="NCBI Taxonomy" id="118154"/>
    <lineage>
        <taxon>Eukaryota</taxon>
        <taxon>Metazoa</taxon>
        <taxon>Chordata</taxon>
        <taxon>Craniata</taxon>
        <taxon>Vertebrata</taxon>
        <taxon>Euteleostomi</taxon>
        <taxon>Actinopterygii</taxon>
        <taxon>Neopterygii</taxon>
        <taxon>Teleostei</taxon>
        <taxon>Anguilliformes</taxon>
        <taxon>Synaphobranchidae</taxon>
        <taxon>Synaphobranchus</taxon>
    </lineage>
</organism>
<protein>
    <submittedName>
        <fullName evidence="1">Uncharacterized protein</fullName>
    </submittedName>
</protein>